<sequence>MPTDGSVAAGNIFHLATWNSKVEFLEEAKEILPKDIQHALLYQKDQRNNWNPLHVAAMVKSKSVELIRHILDVCKPWVGPRQARLFYDNRPWLAVSRTLKTPLHLAIEKKNEEGAMAILLLMDDDDVEEILMSNGSYSRLSGKHGSTPLHFAPRCSGVVTKLLQEKHSKLFDTVDEKGFTVLHQWAKIGDFGTIDCHFMFKIHTMQAKAFRELIYKENKNEGDNPLHIAARILKNTIDSQGDTPLHQALKRMNLQLAKALLIDSEVTRHVKDNHGTTSMDLFGNLCKKYDYWEKKAFALDYDYMHCNERCNPRNDA</sequence>
<dbReference type="EnsemblPlants" id="AUR62014162-RA">
    <property type="protein sequence ID" value="AUR62014162-RA:cds"/>
    <property type="gene ID" value="AUR62014162"/>
</dbReference>
<dbReference type="SUPFAM" id="SSF48403">
    <property type="entry name" value="Ankyrin repeat"/>
    <property type="match status" value="1"/>
</dbReference>
<reference evidence="2" key="1">
    <citation type="journal article" date="2017" name="Nature">
        <title>The genome of Chenopodium quinoa.</title>
        <authorList>
            <person name="Jarvis D.E."/>
            <person name="Ho Y.S."/>
            <person name="Lightfoot D.J."/>
            <person name="Schmoeckel S.M."/>
            <person name="Li B."/>
            <person name="Borm T.J.A."/>
            <person name="Ohyanagi H."/>
            <person name="Mineta K."/>
            <person name="Michell C.T."/>
            <person name="Saber N."/>
            <person name="Kharbatia N.M."/>
            <person name="Rupper R.R."/>
            <person name="Sharp A.R."/>
            <person name="Dally N."/>
            <person name="Boughton B.A."/>
            <person name="Woo Y.H."/>
            <person name="Gao G."/>
            <person name="Schijlen E.G.W.M."/>
            <person name="Guo X."/>
            <person name="Momin A.A."/>
            <person name="Negrao S."/>
            <person name="Al-Babili S."/>
            <person name="Gehring C."/>
            <person name="Roessner U."/>
            <person name="Jung C."/>
            <person name="Murphy K."/>
            <person name="Arold S.T."/>
            <person name="Gojobori T."/>
            <person name="van der Linden C.G."/>
            <person name="van Loo E.N."/>
            <person name="Jellen E.N."/>
            <person name="Maughan P.J."/>
            <person name="Tester M."/>
        </authorList>
    </citation>
    <scope>NUCLEOTIDE SEQUENCE [LARGE SCALE GENOMIC DNA]</scope>
    <source>
        <strain evidence="2">cv. PI 614886</strain>
    </source>
</reference>
<feature type="repeat" description="ANK" evidence="1">
    <location>
        <begin position="240"/>
        <end position="273"/>
    </location>
</feature>
<keyword evidence="1" id="KW-0040">ANK repeat</keyword>
<dbReference type="Proteomes" id="UP000596660">
    <property type="component" value="Unplaced"/>
</dbReference>
<keyword evidence="3" id="KW-1185">Reference proteome</keyword>
<dbReference type="PANTHER" id="PTHR24121">
    <property type="entry name" value="NO MECHANORECEPTOR POTENTIAL C, ISOFORM D-RELATED"/>
    <property type="match status" value="1"/>
</dbReference>
<dbReference type="PROSITE" id="PS50088">
    <property type="entry name" value="ANK_REPEAT"/>
    <property type="match status" value="1"/>
</dbReference>
<dbReference type="InterPro" id="IPR036770">
    <property type="entry name" value="Ankyrin_rpt-contain_sf"/>
</dbReference>
<reference evidence="2" key="2">
    <citation type="submission" date="2021-03" db="UniProtKB">
        <authorList>
            <consortium name="EnsemblPlants"/>
        </authorList>
    </citation>
    <scope>IDENTIFICATION</scope>
</reference>
<name>A0A803LJL5_CHEQI</name>
<dbReference type="Gramene" id="AUR62014162-RA">
    <property type="protein sequence ID" value="AUR62014162-RA:cds"/>
    <property type="gene ID" value="AUR62014162"/>
</dbReference>
<organism evidence="2 3">
    <name type="scientific">Chenopodium quinoa</name>
    <name type="common">Quinoa</name>
    <dbReference type="NCBI Taxonomy" id="63459"/>
    <lineage>
        <taxon>Eukaryota</taxon>
        <taxon>Viridiplantae</taxon>
        <taxon>Streptophyta</taxon>
        <taxon>Embryophyta</taxon>
        <taxon>Tracheophyta</taxon>
        <taxon>Spermatophyta</taxon>
        <taxon>Magnoliopsida</taxon>
        <taxon>eudicotyledons</taxon>
        <taxon>Gunneridae</taxon>
        <taxon>Pentapetalae</taxon>
        <taxon>Caryophyllales</taxon>
        <taxon>Chenopodiaceae</taxon>
        <taxon>Chenopodioideae</taxon>
        <taxon>Atripliceae</taxon>
        <taxon>Chenopodium</taxon>
    </lineage>
</organism>
<dbReference type="Gene3D" id="1.25.40.20">
    <property type="entry name" value="Ankyrin repeat-containing domain"/>
    <property type="match status" value="2"/>
</dbReference>
<protein>
    <submittedName>
        <fullName evidence="2">Uncharacterized protein</fullName>
    </submittedName>
</protein>
<dbReference type="Pfam" id="PF00023">
    <property type="entry name" value="Ank"/>
    <property type="match status" value="1"/>
</dbReference>
<evidence type="ECO:0000313" key="3">
    <source>
        <dbReference type="Proteomes" id="UP000596660"/>
    </source>
</evidence>
<dbReference type="PANTHER" id="PTHR24121:SF21">
    <property type="entry name" value="ANKYRIN REPEAT FAMILY PROTEIN"/>
    <property type="match status" value="1"/>
</dbReference>
<dbReference type="SMART" id="SM00248">
    <property type="entry name" value="ANK"/>
    <property type="match status" value="3"/>
</dbReference>
<proteinExistence type="predicted"/>
<evidence type="ECO:0000256" key="1">
    <source>
        <dbReference type="PROSITE-ProRule" id="PRU00023"/>
    </source>
</evidence>
<evidence type="ECO:0000313" key="2">
    <source>
        <dbReference type="EnsemblPlants" id="AUR62014162-RA:cds"/>
    </source>
</evidence>
<dbReference type="PROSITE" id="PS50297">
    <property type="entry name" value="ANK_REP_REGION"/>
    <property type="match status" value="1"/>
</dbReference>
<dbReference type="AlphaFoldDB" id="A0A803LJL5"/>
<dbReference type="InterPro" id="IPR002110">
    <property type="entry name" value="Ankyrin_rpt"/>
</dbReference>
<accession>A0A803LJL5</accession>